<evidence type="ECO:0000313" key="4">
    <source>
        <dbReference type="Proteomes" id="UP000279089"/>
    </source>
</evidence>
<dbReference type="PROSITE" id="PS50234">
    <property type="entry name" value="VWFA"/>
    <property type="match status" value="1"/>
</dbReference>
<dbReference type="Proteomes" id="UP000279089">
    <property type="component" value="Unassembled WGS sequence"/>
</dbReference>
<evidence type="ECO:0000259" key="2">
    <source>
        <dbReference type="PROSITE" id="PS50234"/>
    </source>
</evidence>
<dbReference type="Gene3D" id="3.40.50.410">
    <property type="entry name" value="von Willebrand factor, type A domain"/>
    <property type="match status" value="1"/>
</dbReference>
<dbReference type="CDD" id="cd00198">
    <property type="entry name" value="vWFA"/>
    <property type="match status" value="1"/>
</dbReference>
<keyword evidence="4" id="KW-1185">Reference proteome</keyword>
<dbReference type="PANTHER" id="PTHR10579">
    <property type="entry name" value="CALCIUM-ACTIVATED CHLORIDE CHANNEL REGULATOR"/>
    <property type="match status" value="1"/>
</dbReference>
<keyword evidence="1" id="KW-0812">Transmembrane</keyword>
<feature type="transmembrane region" description="Helical" evidence="1">
    <location>
        <begin position="777"/>
        <end position="797"/>
    </location>
</feature>
<sequence length="802" mass="86272">MGLFHREAALAGTTAGGELDVELKQKPNIMKPKVKNLLQMFRQLYLYILVMCLPILAKGQEVINVNVANAPHVYNLPISTLINPDLTIGPGGTGGMVLWEFAAAFPGGAVALPGGDGFTKDGLQIKLPAAENVPISDVEKVIISGTPTVAGSWSFSLRVTDQASSNNGTRVFEVHVTQSLDLVLVLDRSGSMLLPTSADPGAPSRWNALKEAVGNFANLYQAIGGTNRLGITYFATTPAPVSTCCGALRLVDGTLATAVGTDIDNVAVTPVPAGMTAMGAGLKTATTTLSDITKARSILVFTDGEQNQLPEVNLAGTGYSDGTTIPGGPAAGGIKIATIGIGSPSGNFHTTLMAMATANRGSYNTTLDGTNFAFQGGLASGSLSMGFVNQFVTMLSQFSPQIVTTAFKPLPPSGAVLLETFPLNKRVDKLLLEFTVGRKLEVPQLLQVYKGIRIEKDGADVKRYAQPSWVGNYTNTILLTIDFSKSPEGYPLLDPAGKWTVHAADSNMNLKNVNLNVLADDHRLHMKRTLGNATPKVKDKLSVSFLLDKLQLPVTDADVKIYVYRPDQDLGHELAINDKNIKPDGTDSASAGVQKYNKLWETDSAFRALFKPVENIVQLNHTTDGKYEGSYDDLSVAGVYKLVYVIKAKNDDIGEFQRTFMESVYVTFSGVDLTKSEVTSTVQNGQLVMVLRPMTNYGKYIGPAMGPAFSVSNKDIKIASVVDHQDGKYTITFTGAIDQPTKLSILGQEVYSGKLENAGKSDSFIDKIKKWLESIGLPAWSIWIILLLILLLLWLLFRKKKP</sequence>
<dbReference type="SUPFAM" id="SSF53300">
    <property type="entry name" value="vWA-like"/>
    <property type="match status" value="1"/>
</dbReference>
<proteinExistence type="predicted"/>
<feature type="domain" description="VWFA" evidence="2">
    <location>
        <begin position="181"/>
        <end position="391"/>
    </location>
</feature>
<dbReference type="AlphaFoldDB" id="A0A3N4MBV5"/>
<dbReference type="PANTHER" id="PTHR10579:SF43">
    <property type="entry name" value="ZINC FINGER (C3HC4-TYPE RING FINGER) FAMILY PROTEIN"/>
    <property type="match status" value="1"/>
</dbReference>
<keyword evidence="1" id="KW-1133">Transmembrane helix</keyword>
<comment type="caution">
    <text evidence="3">The sequence shown here is derived from an EMBL/GenBank/DDBJ whole genome shotgun (WGS) entry which is preliminary data.</text>
</comment>
<evidence type="ECO:0000313" key="3">
    <source>
        <dbReference type="EMBL" id="RPD38917.1"/>
    </source>
</evidence>
<dbReference type="EMBL" id="RMBX01000013">
    <property type="protein sequence ID" value="RPD38917.1"/>
    <property type="molecule type" value="Genomic_DNA"/>
</dbReference>
<name>A0A3N4MBV5_9BACT</name>
<reference evidence="4" key="1">
    <citation type="submission" date="2018-11" db="EMBL/GenBank/DDBJ databases">
        <title>Chitinophaga lutea sp.nov., isolate from arsenic contaminated soil.</title>
        <authorList>
            <person name="Zong Y."/>
        </authorList>
    </citation>
    <scope>NUCLEOTIDE SEQUENCE [LARGE SCALE GENOMIC DNA]</scope>
    <source>
        <strain evidence="4">YLT18</strain>
    </source>
</reference>
<dbReference type="InterPro" id="IPR036465">
    <property type="entry name" value="vWFA_dom_sf"/>
</dbReference>
<dbReference type="OrthoDB" id="6059150at2"/>
<protein>
    <submittedName>
        <fullName evidence="3">VWA domain-containing protein</fullName>
    </submittedName>
</protein>
<dbReference type="SMART" id="SM00327">
    <property type="entry name" value="VWA"/>
    <property type="match status" value="1"/>
</dbReference>
<dbReference type="InterPro" id="IPR051266">
    <property type="entry name" value="CLCR"/>
</dbReference>
<gene>
    <name evidence="3" type="ORF">EG028_22470</name>
</gene>
<accession>A0A3N4MBV5</accession>
<evidence type="ECO:0000256" key="1">
    <source>
        <dbReference type="SAM" id="Phobius"/>
    </source>
</evidence>
<organism evidence="3 4">
    <name type="scientific">Chitinophaga barathri</name>
    <dbReference type="NCBI Taxonomy" id="1647451"/>
    <lineage>
        <taxon>Bacteria</taxon>
        <taxon>Pseudomonadati</taxon>
        <taxon>Bacteroidota</taxon>
        <taxon>Chitinophagia</taxon>
        <taxon>Chitinophagales</taxon>
        <taxon>Chitinophagaceae</taxon>
        <taxon>Chitinophaga</taxon>
    </lineage>
</organism>
<dbReference type="Pfam" id="PF13519">
    <property type="entry name" value="VWA_2"/>
    <property type="match status" value="1"/>
</dbReference>
<dbReference type="InterPro" id="IPR002035">
    <property type="entry name" value="VWF_A"/>
</dbReference>
<keyword evidence="1" id="KW-0472">Membrane</keyword>